<dbReference type="OrthoDB" id="4749975at2"/>
<dbReference type="InterPro" id="IPR000084">
    <property type="entry name" value="PE-PGRS_N"/>
</dbReference>
<dbReference type="SUPFAM" id="SSF140459">
    <property type="entry name" value="PE/PPE dimer-like"/>
    <property type="match status" value="1"/>
</dbReference>
<dbReference type="InterPro" id="IPR029058">
    <property type="entry name" value="AB_hydrolase_fold"/>
</dbReference>
<dbReference type="RefSeq" id="WP_085182206.1">
    <property type="nucleotide sequence ID" value="NZ_CSTD01000001.1"/>
</dbReference>
<dbReference type="InterPro" id="IPR013228">
    <property type="entry name" value="PE-PPE_C"/>
</dbReference>
<dbReference type="Proteomes" id="UP000198875">
    <property type="component" value="Unassembled WGS sequence"/>
</dbReference>
<evidence type="ECO:0000259" key="1">
    <source>
        <dbReference type="Pfam" id="PF00934"/>
    </source>
</evidence>
<proteinExistence type="predicted"/>
<name>A0A0U0W333_MYCBE</name>
<dbReference type="AlphaFoldDB" id="A0A0U0W333"/>
<dbReference type="EMBL" id="CSTD01000001">
    <property type="protein sequence ID" value="CPR00873.1"/>
    <property type="molecule type" value="Genomic_DNA"/>
</dbReference>
<evidence type="ECO:0000313" key="3">
    <source>
        <dbReference type="EMBL" id="CPR00873.1"/>
    </source>
</evidence>
<accession>A0A0U0W333</accession>
<evidence type="ECO:0000259" key="2">
    <source>
        <dbReference type="Pfam" id="PF08237"/>
    </source>
</evidence>
<organism evidence="3 4">
    <name type="scientific">Mycobacterium bohemicum DSM 44277</name>
    <dbReference type="NCBI Taxonomy" id="1236609"/>
    <lineage>
        <taxon>Bacteria</taxon>
        <taxon>Bacillati</taxon>
        <taxon>Actinomycetota</taxon>
        <taxon>Actinomycetes</taxon>
        <taxon>Mycobacteriales</taxon>
        <taxon>Mycobacteriaceae</taxon>
        <taxon>Mycobacterium</taxon>
    </lineage>
</organism>
<dbReference type="InterPro" id="IPR038332">
    <property type="entry name" value="PPE_sf"/>
</dbReference>
<dbReference type="Pfam" id="PF00934">
    <property type="entry name" value="PE"/>
    <property type="match status" value="1"/>
</dbReference>
<evidence type="ECO:0000313" key="4">
    <source>
        <dbReference type="Proteomes" id="UP000198875"/>
    </source>
</evidence>
<dbReference type="Pfam" id="PF08237">
    <property type="entry name" value="PE-PPE"/>
    <property type="match status" value="1"/>
</dbReference>
<dbReference type="Gene3D" id="1.10.287.850">
    <property type="entry name" value="HP0062-like domain"/>
    <property type="match status" value="1"/>
</dbReference>
<dbReference type="Gene3D" id="3.40.50.1820">
    <property type="entry name" value="alpha/beta hydrolase"/>
    <property type="match status" value="1"/>
</dbReference>
<feature type="domain" description="PE-PPE" evidence="2">
    <location>
        <begin position="170"/>
        <end position="394"/>
    </location>
</feature>
<gene>
    <name evidence="3" type="ORF">BN971_00029</name>
</gene>
<feature type="domain" description="PE" evidence="1">
    <location>
        <begin position="4"/>
        <end position="94"/>
    </location>
</feature>
<protein>
    <submittedName>
        <fullName evidence="3">PE-PGRS family protein</fullName>
    </submittedName>
</protein>
<reference evidence="3 4" key="1">
    <citation type="submission" date="2015-03" db="EMBL/GenBank/DDBJ databases">
        <authorList>
            <person name="Murphy D."/>
        </authorList>
    </citation>
    <scope>NUCLEOTIDE SEQUENCE [LARGE SCALE GENOMIC DNA]</scope>
    <source>
        <strain evidence="3 4">DSM 44277</strain>
    </source>
</reference>
<sequence>MSYVVTAPESLAAAAADLARIGSAVGAANATAASSTTALLAAGADEVSARIAASFGAYGLNYQALIAQAAQLHERFVLALRENASEYLTGEIANEAAMVGLEPTGGALAAAGTRITIPGAGPLYYPFLLTSWPYLGRLIITGIGLPGPSSASILQAYDALNHAIGENWFPGTTAQLVNYPASISIISGSLAAPGVNSAVATGQQALNDQIMNAFTNGNGSPVYVAGLSEGTIVVNRELAYLATSPTAPPVNALKFAMFSSPEFGLFSTYLPEGLTIPLVDYTVNGLPNTQYDVSVVFAQYDFFGNPPDRPWNLLADVNSIFGGIYYHNTAALASPSDAVQISSVTAPLGGTITTYEIPSPTLPMLLPLEQIGVPQPIVNNLNSWLQPIVNDGYSSLTPDAGPYFSHGSLVGLPTFPPIL</sequence>